<evidence type="ECO:0000313" key="2">
    <source>
        <dbReference type="Proteomes" id="UP000821853"/>
    </source>
</evidence>
<protein>
    <submittedName>
        <fullName evidence="1">Uncharacterized protein</fullName>
    </submittedName>
</protein>
<dbReference type="VEuPathDB" id="VectorBase:HLOH_060504"/>
<keyword evidence="2" id="KW-1185">Reference proteome</keyword>
<dbReference type="Proteomes" id="UP000821853">
    <property type="component" value="Chromosome 2"/>
</dbReference>
<comment type="caution">
    <text evidence="1">The sequence shown here is derived from an EMBL/GenBank/DDBJ whole genome shotgun (WGS) entry which is preliminary data.</text>
</comment>
<dbReference type="AlphaFoldDB" id="A0A9J6FVM5"/>
<evidence type="ECO:0000313" key="1">
    <source>
        <dbReference type="EMBL" id="KAH9366432.1"/>
    </source>
</evidence>
<gene>
    <name evidence="1" type="ORF">HPB48_006065</name>
</gene>
<proteinExistence type="predicted"/>
<organism evidence="1 2">
    <name type="scientific">Haemaphysalis longicornis</name>
    <name type="common">Bush tick</name>
    <dbReference type="NCBI Taxonomy" id="44386"/>
    <lineage>
        <taxon>Eukaryota</taxon>
        <taxon>Metazoa</taxon>
        <taxon>Ecdysozoa</taxon>
        <taxon>Arthropoda</taxon>
        <taxon>Chelicerata</taxon>
        <taxon>Arachnida</taxon>
        <taxon>Acari</taxon>
        <taxon>Parasitiformes</taxon>
        <taxon>Ixodida</taxon>
        <taxon>Ixodoidea</taxon>
        <taxon>Ixodidae</taxon>
        <taxon>Haemaphysalinae</taxon>
        <taxon>Haemaphysalis</taxon>
    </lineage>
</organism>
<name>A0A9J6FVM5_HAELO</name>
<accession>A0A9J6FVM5</accession>
<reference evidence="1 2" key="1">
    <citation type="journal article" date="2020" name="Cell">
        <title>Large-Scale Comparative Analyses of Tick Genomes Elucidate Their Genetic Diversity and Vector Capacities.</title>
        <authorList>
            <consortium name="Tick Genome and Microbiome Consortium (TIGMIC)"/>
            <person name="Jia N."/>
            <person name="Wang J."/>
            <person name="Shi W."/>
            <person name="Du L."/>
            <person name="Sun Y."/>
            <person name="Zhan W."/>
            <person name="Jiang J.F."/>
            <person name="Wang Q."/>
            <person name="Zhang B."/>
            <person name="Ji P."/>
            <person name="Bell-Sakyi L."/>
            <person name="Cui X.M."/>
            <person name="Yuan T.T."/>
            <person name="Jiang B.G."/>
            <person name="Yang W.F."/>
            <person name="Lam T.T."/>
            <person name="Chang Q.C."/>
            <person name="Ding S.J."/>
            <person name="Wang X.J."/>
            <person name="Zhu J.G."/>
            <person name="Ruan X.D."/>
            <person name="Zhao L."/>
            <person name="Wei J.T."/>
            <person name="Ye R.Z."/>
            <person name="Que T.C."/>
            <person name="Du C.H."/>
            <person name="Zhou Y.H."/>
            <person name="Cheng J.X."/>
            <person name="Dai P.F."/>
            <person name="Guo W.B."/>
            <person name="Han X.H."/>
            <person name="Huang E.J."/>
            <person name="Li L.F."/>
            <person name="Wei W."/>
            <person name="Gao Y.C."/>
            <person name="Liu J.Z."/>
            <person name="Shao H.Z."/>
            <person name="Wang X."/>
            <person name="Wang C.C."/>
            <person name="Yang T.C."/>
            <person name="Huo Q.B."/>
            <person name="Li W."/>
            <person name="Chen H.Y."/>
            <person name="Chen S.E."/>
            <person name="Zhou L.G."/>
            <person name="Ni X.B."/>
            <person name="Tian J.H."/>
            <person name="Sheng Y."/>
            <person name="Liu T."/>
            <person name="Pan Y.S."/>
            <person name="Xia L.Y."/>
            <person name="Li J."/>
            <person name="Zhao F."/>
            <person name="Cao W.C."/>
        </authorList>
    </citation>
    <scope>NUCLEOTIDE SEQUENCE [LARGE SCALE GENOMIC DNA]</scope>
    <source>
        <strain evidence="1">HaeL-2018</strain>
    </source>
</reference>
<sequence length="91" mass="10557">MSSPALLPHKTQVIRQGTIAKTCQPFYAGFRIIGRFHRLVGCSFLENLPAADYERVRAKRASLYLLYQLFIWSFLLRKYHAMLEHGDVNKS</sequence>
<dbReference type="EMBL" id="JABSTR010000004">
    <property type="protein sequence ID" value="KAH9366432.1"/>
    <property type="molecule type" value="Genomic_DNA"/>
</dbReference>